<evidence type="ECO:0000313" key="3">
    <source>
        <dbReference type="Proteomes" id="UP000295444"/>
    </source>
</evidence>
<sequence length="499" mass="54903">MTATKTATKEEKKSVLIEYLQSVGDIDMNYPKTVIKTLSNMSSVKIRTTARNKTYKAAGEKAVKNVKDSDYRTFGEIAIEMEAYRKLFRIEVETCDMLFKSIGEFLKLEIMLHTQTGKNTLYDAQYRTYKVLKTHKNIVAPAYYKLSKLVNEEQNGRPATTKISTKSMEGLLRFIAEQKLAMEDRIADLDAVEADCKKALSFEAIKVYVKNHPDDAHKMLESGIKTINQGVAGYNRATGVVGDTVGFGSGGAGKAVDVTNSVISIGTAFLGKALISASVHRQAKKRLAQKDGLDDVVAFLNRDKAAVARDLAKRYVDDLEMNLDMLDPVVDGGNMLAGFALDSVGAGAATKLTALVWPALKLGLVKAAQGYQNQRLKLLEDKLNEVPPKGDEQSRMTKTLDKANALWQEWYTNSLEEIKETVKNELASLGPQKLAEIAVGELVAIFVKEMLGNLELKPAQEFSGDTLVSHLMMMTGTRENARRKVEAQDAAKARATQAS</sequence>
<dbReference type="OrthoDB" id="9852151at2"/>
<proteinExistence type="predicted"/>
<protein>
    <submittedName>
        <fullName evidence="2">Uncharacterized protein</fullName>
    </submittedName>
</protein>
<keyword evidence="3" id="KW-1185">Reference proteome</keyword>
<dbReference type="RefSeq" id="WP_133853402.1">
    <property type="nucleotide sequence ID" value="NZ_SNXZ01000008.1"/>
</dbReference>
<dbReference type="EMBL" id="SNXZ01000008">
    <property type="protein sequence ID" value="TDP91814.1"/>
    <property type="molecule type" value="Genomic_DNA"/>
</dbReference>
<evidence type="ECO:0000256" key="1">
    <source>
        <dbReference type="SAM" id="MobiDB-lite"/>
    </source>
</evidence>
<feature type="compositionally biased region" description="Basic and acidic residues" evidence="1">
    <location>
        <begin position="480"/>
        <end position="492"/>
    </location>
</feature>
<dbReference type="AlphaFoldDB" id="A0A4R6RY73"/>
<accession>A0A4R6RY73</accession>
<gene>
    <name evidence="2" type="ORF">EV186_10823</name>
</gene>
<evidence type="ECO:0000313" key="2">
    <source>
        <dbReference type="EMBL" id="TDP91814.1"/>
    </source>
</evidence>
<reference evidence="2 3" key="1">
    <citation type="submission" date="2019-03" db="EMBL/GenBank/DDBJ databases">
        <title>Genomic Encyclopedia of Type Strains, Phase IV (KMG-IV): sequencing the most valuable type-strain genomes for metagenomic binning, comparative biology and taxonomic classification.</title>
        <authorList>
            <person name="Goeker M."/>
        </authorList>
    </citation>
    <scope>NUCLEOTIDE SEQUENCE [LARGE SCALE GENOMIC DNA]</scope>
    <source>
        <strain evidence="2 3">DSM 45361</strain>
    </source>
</reference>
<dbReference type="Proteomes" id="UP000295444">
    <property type="component" value="Unassembled WGS sequence"/>
</dbReference>
<name>A0A4R6RY73_LABRH</name>
<organism evidence="2 3">
    <name type="scientific">Labedaea rhizosphaerae</name>
    <dbReference type="NCBI Taxonomy" id="598644"/>
    <lineage>
        <taxon>Bacteria</taxon>
        <taxon>Bacillati</taxon>
        <taxon>Actinomycetota</taxon>
        <taxon>Actinomycetes</taxon>
        <taxon>Pseudonocardiales</taxon>
        <taxon>Pseudonocardiaceae</taxon>
        <taxon>Labedaea</taxon>
    </lineage>
</organism>
<feature type="region of interest" description="Disordered" evidence="1">
    <location>
        <begin position="480"/>
        <end position="499"/>
    </location>
</feature>
<comment type="caution">
    <text evidence="2">The sequence shown here is derived from an EMBL/GenBank/DDBJ whole genome shotgun (WGS) entry which is preliminary data.</text>
</comment>